<protein>
    <recommendedName>
        <fullName evidence="4">Peptidase A2 domain-containing protein</fullName>
    </recommendedName>
</protein>
<dbReference type="PROSITE" id="PS00141">
    <property type="entry name" value="ASP_PROTEASE"/>
    <property type="match status" value="1"/>
</dbReference>
<feature type="non-terminal residue" evidence="2">
    <location>
        <position position="1"/>
    </location>
</feature>
<keyword evidence="1" id="KW-0645">Protease</keyword>
<dbReference type="InterPro" id="IPR001969">
    <property type="entry name" value="Aspartic_peptidase_AS"/>
</dbReference>
<reference evidence="2 3" key="1">
    <citation type="journal article" date="2024" name="J Genomics">
        <title>Draft genome sequencing and assembly of Favolaschia claudopus CIRM-BRFM 2984 isolated from oak limbs.</title>
        <authorList>
            <person name="Navarro D."/>
            <person name="Drula E."/>
            <person name="Chaduli D."/>
            <person name="Cazenave R."/>
            <person name="Ahrendt S."/>
            <person name="Wang J."/>
            <person name="Lipzen A."/>
            <person name="Daum C."/>
            <person name="Barry K."/>
            <person name="Grigoriev I.V."/>
            <person name="Favel A."/>
            <person name="Rosso M.N."/>
            <person name="Martin F."/>
        </authorList>
    </citation>
    <scope>NUCLEOTIDE SEQUENCE [LARGE SCALE GENOMIC DNA]</scope>
    <source>
        <strain evidence="2 3">CIRM-BRFM 2984</strain>
    </source>
</reference>
<keyword evidence="1" id="KW-0064">Aspartyl protease</keyword>
<dbReference type="EMBL" id="JAWWNJ010000152">
    <property type="protein sequence ID" value="KAK6981211.1"/>
    <property type="molecule type" value="Genomic_DNA"/>
</dbReference>
<keyword evidence="1" id="KW-0378">Hydrolase</keyword>
<dbReference type="InterPro" id="IPR021109">
    <property type="entry name" value="Peptidase_aspartic_dom_sf"/>
</dbReference>
<gene>
    <name evidence="2" type="ORF">R3P38DRAFT_2403590</name>
</gene>
<keyword evidence="3" id="KW-1185">Reference proteome</keyword>
<evidence type="ECO:0000313" key="2">
    <source>
        <dbReference type="EMBL" id="KAK6981211.1"/>
    </source>
</evidence>
<dbReference type="GO" id="GO:0006508">
    <property type="term" value="P:proteolysis"/>
    <property type="evidence" value="ECO:0007669"/>
    <property type="project" value="InterPro"/>
</dbReference>
<dbReference type="GO" id="GO:0004190">
    <property type="term" value="F:aspartic-type endopeptidase activity"/>
    <property type="evidence" value="ECO:0007669"/>
    <property type="project" value="UniProtKB-KW"/>
</dbReference>
<comment type="caution">
    <text evidence="2">The sequence shown here is derived from an EMBL/GenBank/DDBJ whole genome shotgun (WGS) entry which is preliminary data.</text>
</comment>
<dbReference type="Gene3D" id="2.40.70.10">
    <property type="entry name" value="Acid Proteases"/>
    <property type="match status" value="1"/>
</dbReference>
<dbReference type="AlphaFoldDB" id="A0AAV9ZGR0"/>
<evidence type="ECO:0000313" key="3">
    <source>
        <dbReference type="Proteomes" id="UP001362999"/>
    </source>
</evidence>
<dbReference type="SUPFAM" id="SSF50630">
    <property type="entry name" value="Acid proteases"/>
    <property type="match status" value="1"/>
</dbReference>
<proteinExistence type="predicted"/>
<dbReference type="Proteomes" id="UP001362999">
    <property type="component" value="Unassembled WGS sequence"/>
</dbReference>
<sequence>SKEIRTSLQDVNKVKNAKAVLIGAQSPLLSQMVWPRTDGVLIRVELEINGRQVTAIIDTGSQLNVVRQDVAALVLHRPVDMTQTTCTGMNDANGGRGQLRGYINEVE</sequence>
<feature type="non-terminal residue" evidence="2">
    <location>
        <position position="107"/>
    </location>
</feature>
<evidence type="ECO:0008006" key="4">
    <source>
        <dbReference type="Google" id="ProtNLM"/>
    </source>
</evidence>
<accession>A0AAV9ZGR0</accession>
<evidence type="ECO:0000256" key="1">
    <source>
        <dbReference type="ARBA" id="ARBA00022750"/>
    </source>
</evidence>
<organism evidence="2 3">
    <name type="scientific">Favolaschia claudopus</name>
    <dbReference type="NCBI Taxonomy" id="2862362"/>
    <lineage>
        <taxon>Eukaryota</taxon>
        <taxon>Fungi</taxon>
        <taxon>Dikarya</taxon>
        <taxon>Basidiomycota</taxon>
        <taxon>Agaricomycotina</taxon>
        <taxon>Agaricomycetes</taxon>
        <taxon>Agaricomycetidae</taxon>
        <taxon>Agaricales</taxon>
        <taxon>Marasmiineae</taxon>
        <taxon>Mycenaceae</taxon>
        <taxon>Favolaschia</taxon>
    </lineage>
</organism>
<name>A0AAV9ZGR0_9AGAR</name>